<feature type="transmembrane region" description="Helical" evidence="1">
    <location>
        <begin position="280"/>
        <end position="299"/>
    </location>
</feature>
<sequence length="364" mass="37303">MKNSFNFFSSTTGIVVTGLLLGLIAVFLQFSGNPGNMGICVVCFNRDIAGAVGLHRAPIVQYLRPEIMGMVLGSLAAALCFGEYRARGGSAPAVRFLLGVIAAIGALVFLGCPWRVIMRLAGGDANALFGLAGLVVGIGLGTVFFRMGFSLGRSQSQSKASGLILPGIMLALVAVYLFNPPVAGQAQSGVLFYSLKGPGSMHAPFLLSLGAGLLVGFLAQRSRFCTMGAVRDVLLFNQWHLALGFLAMLAAALVANLAIGGFHPGFEGQPVAHTDGLWNFLGMVTAGLAFALAGGCPGRQLFMAGEGDNDAAVFVVGLIVGAACAHNFGMASSTAGIGPHGMLGALGGLAVCLLIGFFNCKRGA</sequence>
<dbReference type="NCBIfam" id="TIGR04112">
    <property type="entry name" value="seleno_YedE"/>
    <property type="match status" value="1"/>
</dbReference>
<keyword evidence="1" id="KW-1133">Transmembrane helix</keyword>
<keyword evidence="3" id="KW-1185">Reference proteome</keyword>
<keyword evidence="1" id="KW-0812">Transmembrane</keyword>
<gene>
    <name evidence="2" type="ORF">DESPIGER_0333</name>
</gene>
<dbReference type="InterPro" id="IPR026366">
    <property type="entry name" value="Seleno_YedE"/>
</dbReference>
<proteinExistence type="predicted"/>
<dbReference type="Proteomes" id="UP000186323">
    <property type="component" value="Chromosome I"/>
</dbReference>
<feature type="transmembrane region" description="Helical" evidence="1">
    <location>
        <begin position="128"/>
        <end position="149"/>
    </location>
</feature>
<keyword evidence="2" id="KW-0560">Oxidoreductase</keyword>
<dbReference type="EC" id="1.4.1.13" evidence="2"/>
<reference evidence="3" key="1">
    <citation type="submission" date="2016-10" db="EMBL/GenBank/DDBJ databases">
        <authorList>
            <person name="Wegmann U."/>
        </authorList>
    </citation>
    <scope>NUCLEOTIDE SEQUENCE [LARGE SCALE GENOMIC DNA]</scope>
</reference>
<feature type="transmembrane region" description="Helical" evidence="1">
    <location>
        <begin position="199"/>
        <end position="219"/>
    </location>
</feature>
<feature type="transmembrane region" description="Helical" evidence="1">
    <location>
        <begin position="311"/>
        <end position="329"/>
    </location>
</feature>
<dbReference type="GO" id="GO:0004355">
    <property type="term" value="F:glutamate synthase (NADPH) activity"/>
    <property type="evidence" value="ECO:0007669"/>
    <property type="project" value="UniProtKB-EC"/>
</dbReference>
<dbReference type="OrthoDB" id="3190590at2"/>
<keyword evidence="1" id="KW-0472">Membrane</keyword>
<feature type="transmembrane region" description="Helical" evidence="1">
    <location>
        <begin position="161"/>
        <end position="179"/>
    </location>
</feature>
<accession>A0A1K1LBZ1</accession>
<evidence type="ECO:0000313" key="3">
    <source>
        <dbReference type="Proteomes" id="UP000186323"/>
    </source>
</evidence>
<feature type="transmembrane region" description="Helical" evidence="1">
    <location>
        <begin position="341"/>
        <end position="360"/>
    </location>
</feature>
<feature type="transmembrane region" description="Helical" evidence="1">
    <location>
        <begin position="239"/>
        <end position="260"/>
    </location>
</feature>
<evidence type="ECO:0000256" key="1">
    <source>
        <dbReference type="SAM" id="Phobius"/>
    </source>
</evidence>
<dbReference type="InterPro" id="IPR007272">
    <property type="entry name" value="Sulf_transp_TsuA/YedE"/>
</dbReference>
<name>A0A1K1LBZ1_9BACT</name>
<dbReference type="AlphaFoldDB" id="A0A1K1LBZ1"/>
<dbReference type="Pfam" id="PF04143">
    <property type="entry name" value="Sulf_transp"/>
    <property type="match status" value="1"/>
</dbReference>
<dbReference type="RefSeq" id="WP_072332237.1">
    <property type="nucleotide sequence ID" value="NZ_CALJDE010000041.1"/>
</dbReference>
<dbReference type="EMBL" id="LT630450">
    <property type="protein sequence ID" value="SFV72225.1"/>
    <property type="molecule type" value="Genomic_DNA"/>
</dbReference>
<feature type="transmembrane region" description="Helical" evidence="1">
    <location>
        <begin position="67"/>
        <end position="84"/>
    </location>
</feature>
<evidence type="ECO:0000313" key="2">
    <source>
        <dbReference type="EMBL" id="SFV72225.1"/>
    </source>
</evidence>
<feature type="transmembrane region" description="Helical" evidence="1">
    <location>
        <begin position="7"/>
        <end position="28"/>
    </location>
</feature>
<protein>
    <submittedName>
        <fullName evidence="2">Glutamate synthase [NADPH] large chain</fullName>
        <ecNumber evidence="2">1.4.1.13</ecNumber>
    </submittedName>
</protein>
<dbReference type="KEGG" id="dpg:DESPIGER_0333"/>
<feature type="transmembrane region" description="Helical" evidence="1">
    <location>
        <begin position="96"/>
        <end position="116"/>
    </location>
</feature>
<organism evidence="2 3">
    <name type="scientific">Desulfovibrio piger</name>
    <dbReference type="NCBI Taxonomy" id="901"/>
    <lineage>
        <taxon>Bacteria</taxon>
        <taxon>Pseudomonadati</taxon>
        <taxon>Thermodesulfobacteriota</taxon>
        <taxon>Desulfovibrionia</taxon>
        <taxon>Desulfovibrionales</taxon>
        <taxon>Desulfovibrionaceae</taxon>
        <taxon>Desulfovibrio</taxon>
    </lineage>
</organism>